<protein>
    <recommendedName>
        <fullName evidence="2">DUF3726 domain-containing protein</fullName>
    </recommendedName>
</protein>
<proteinExistence type="predicted"/>
<organism evidence="1">
    <name type="scientific">marine metagenome</name>
    <dbReference type="NCBI Taxonomy" id="408172"/>
    <lineage>
        <taxon>unclassified sequences</taxon>
        <taxon>metagenomes</taxon>
        <taxon>ecological metagenomes</taxon>
    </lineage>
</organism>
<dbReference type="Pfam" id="PF12525">
    <property type="entry name" value="DUF3726"/>
    <property type="match status" value="1"/>
</dbReference>
<name>A0A381QVH6_9ZZZZ</name>
<evidence type="ECO:0008006" key="2">
    <source>
        <dbReference type="Google" id="ProtNLM"/>
    </source>
</evidence>
<gene>
    <name evidence="1" type="ORF">METZ01_LOCUS35818</name>
</gene>
<accession>A0A381QVH6</accession>
<evidence type="ECO:0000313" key="1">
    <source>
        <dbReference type="EMBL" id="SUZ82964.1"/>
    </source>
</evidence>
<reference evidence="1" key="1">
    <citation type="submission" date="2018-05" db="EMBL/GenBank/DDBJ databases">
        <authorList>
            <person name="Lanie J.A."/>
            <person name="Ng W.-L."/>
            <person name="Kazmierczak K.M."/>
            <person name="Andrzejewski T.M."/>
            <person name="Davidsen T.M."/>
            <person name="Wayne K.J."/>
            <person name="Tettelin H."/>
            <person name="Glass J.I."/>
            <person name="Rusch D."/>
            <person name="Podicherti R."/>
            <person name="Tsui H.-C.T."/>
            <person name="Winkler M.E."/>
        </authorList>
    </citation>
    <scope>NUCLEOTIDE SEQUENCE</scope>
</reference>
<dbReference type="EMBL" id="UINC01001529">
    <property type="protein sequence ID" value="SUZ82964.1"/>
    <property type="molecule type" value="Genomic_DNA"/>
</dbReference>
<sequence>MFFFTRAAVGAGLPYGLAEDFGRSSIWIAAGGLDPAAITANALKSLDEAQSTLSASQTENGAETVLRSSGEKQLSTLFAGPSACDWISAKAADSNKNQYFSAKHVDHPFLLAAAVGALNYGSWEISWQDSGGTLCAVLTAQHGNWKTSWDSTHISLMSSSADVTIKSVESSLFKAEKWKGKTSYSEKNRKLVLETGVQVYEAWPIIHSFFSRCLVPSTEESRKSGAGAGLVDTD</sequence>
<dbReference type="InterPro" id="IPR022201">
    <property type="entry name" value="DUF3726"/>
</dbReference>
<dbReference type="AlphaFoldDB" id="A0A381QVH6"/>